<keyword evidence="3" id="KW-1185">Reference proteome</keyword>
<gene>
    <name evidence="2" type="ORF">BS50DRAFT_261499</name>
</gene>
<evidence type="ECO:0000313" key="3">
    <source>
        <dbReference type="Proteomes" id="UP000240883"/>
    </source>
</evidence>
<dbReference type="Proteomes" id="UP000240883">
    <property type="component" value="Unassembled WGS sequence"/>
</dbReference>
<protein>
    <submittedName>
        <fullName evidence="2">Uncharacterized protein</fullName>
    </submittedName>
</protein>
<accession>A0A2T2N135</accession>
<feature type="region of interest" description="Disordered" evidence="1">
    <location>
        <begin position="58"/>
        <end position="82"/>
    </location>
</feature>
<name>A0A2T2N135_CORCC</name>
<dbReference type="EMBL" id="KZ678163">
    <property type="protein sequence ID" value="PSN59145.1"/>
    <property type="molecule type" value="Genomic_DNA"/>
</dbReference>
<sequence>MTMAAVASARFQSIASYSRCPNCRQLGRLAHNALEIPGAAVAHLLRERTSFQRACAQHVPRTSGRGAPTNVKRHASASIFSA</sequence>
<organism evidence="2 3">
    <name type="scientific">Corynespora cassiicola Philippines</name>
    <dbReference type="NCBI Taxonomy" id="1448308"/>
    <lineage>
        <taxon>Eukaryota</taxon>
        <taxon>Fungi</taxon>
        <taxon>Dikarya</taxon>
        <taxon>Ascomycota</taxon>
        <taxon>Pezizomycotina</taxon>
        <taxon>Dothideomycetes</taxon>
        <taxon>Pleosporomycetidae</taxon>
        <taxon>Pleosporales</taxon>
        <taxon>Corynesporascaceae</taxon>
        <taxon>Corynespora</taxon>
    </lineage>
</organism>
<proteinExistence type="predicted"/>
<reference evidence="2 3" key="1">
    <citation type="journal article" date="2018" name="Front. Microbiol.">
        <title>Genome-Wide Analysis of Corynespora cassiicola Leaf Fall Disease Putative Effectors.</title>
        <authorList>
            <person name="Lopez D."/>
            <person name="Ribeiro S."/>
            <person name="Label P."/>
            <person name="Fumanal B."/>
            <person name="Venisse J.S."/>
            <person name="Kohler A."/>
            <person name="de Oliveira R.R."/>
            <person name="Labutti K."/>
            <person name="Lipzen A."/>
            <person name="Lail K."/>
            <person name="Bauer D."/>
            <person name="Ohm R.A."/>
            <person name="Barry K.W."/>
            <person name="Spatafora J."/>
            <person name="Grigoriev I.V."/>
            <person name="Martin F.M."/>
            <person name="Pujade-Renaud V."/>
        </authorList>
    </citation>
    <scope>NUCLEOTIDE SEQUENCE [LARGE SCALE GENOMIC DNA]</scope>
    <source>
        <strain evidence="2 3">Philippines</strain>
    </source>
</reference>
<evidence type="ECO:0000256" key="1">
    <source>
        <dbReference type="SAM" id="MobiDB-lite"/>
    </source>
</evidence>
<dbReference type="AlphaFoldDB" id="A0A2T2N135"/>
<evidence type="ECO:0000313" key="2">
    <source>
        <dbReference type="EMBL" id="PSN59145.1"/>
    </source>
</evidence>